<gene>
    <name evidence="1" type="ORF">OXU80_09700</name>
</gene>
<reference evidence="1" key="1">
    <citation type="submission" date="2022-11" db="EMBL/GenBank/DDBJ databases">
        <title>beta-Carotene-producing bacterium, Jeongeuplla avenae sp. nov., alleviates the salt stress of Arabidopsis seedlings.</title>
        <authorList>
            <person name="Jiang L."/>
            <person name="Lee J."/>
        </authorList>
    </citation>
    <scope>NUCLEOTIDE SEQUENCE</scope>
    <source>
        <strain evidence="1">DY_R2A_6</strain>
    </source>
</reference>
<evidence type="ECO:0000313" key="2">
    <source>
        <dbReference type="Proteomes" id="UP001163223"/>
    </source>
</evidence>
<proteinExistence type="predicted"/>
<dbReference type="Proteomes" id="UP001163223">
    <property type="component" value="Chromosome"/>
</dbReference>
<protein>
    <submittedName>
        <fullName evidence="1">DUF3369 domain-containing protein</fullName>
    </submittedName>
</protein>
<accession>A0ACD4NUL8</accession>
<name>A0ACD4NUL8_9HYPH</name>
<sequence length="550" mass="59573">MAVIDDDQAVHDGTRFALKNFSLNGRKMELLGARSAREGLDLLRRHDDIAVVLLDVVMETEDAGLRLAQSIRNDLKNELVRIILRTGQPGQAPEHRIVVDYDINDYKAKTELTAEKLFTTLTSALRSYEQLKRLDDTRVGLEMIVASSAELFSERSLATLAHGVLIQLNALLGIDSAGMLVIREDGAADHTILARIGSFADDGTQALDFHALFGAAAEHGRPLHREGLTHLYVRTGSGSEILVVLDGCAGMSEMQSSLVSVFSAKLAVAFDNARLHEQLRDANVVLEDRVRERTAELAAINERLEAQSALLRRVNAFKNEMLGTVAHDLKNPLAVVLGRAEMLSTLAQSVDERVAKPLLTQIEHVRTAAQRMTRIVDVSVADALADALDISINERQTDLKALVAAAASMNTPLAEAKEQTLHVDLGEPLPVRCDPDRMAEAIDNLLSNAIKYTPVGGRIEVSAHRAGSEARLSVSDSGPGLKPEDVVRLFGRFQRLSAQPTGGESSTGLGLSIVQKIIDLHRGHVSVLENGPLGGASFALALPISEKKRT</sequence>
<keyword evidence="2" id="KW-1185">Reference proteome</keyword>
<organism evidence="1 2">
    <name type="scientific">Antarcticirhabdus aurantiaca</name>
    <dbReference type="NCBI Taxonomy" id="2606717"/>
    <lineage>
        <taxon>Bacteria</taxon>
        <taxon>Pseudomonadati</taxon>
        <taxon>Pseudomonadota</taxon>
        <taxon>Alphaproteobacteria</taxon>
        <taxon>Hyphomicrobiales</taxon>
        <taxon>Aurantimonadaceae</taxon>
        <taxon>Antarcticirhabdus</taxon>
    </lineage>
</organism>
<dbReference type="EMBL" id="CP113520">
    <property type="protein sequence ID" value="WAJ30448.1"/>
    <property type="molecule type" value="Genomic_DNA"/>
</dbReference>
<evidence type="ECO:0000313" key="1">
    <source>
        <dbReference type="EMBL" id="WAJ30448.1"/>
    </source>
</evidence>